<dbReference type="PANTHER" id="PTHR36440:SF1">
    <property type="entry name" value="PUTATIVE (AFU_ORTHOLOGUE AFUA_8G07350)-RELATED"/>
    <property type="match status" value="1"/>
</dbReference>
<dbReference type="Gene3D" id="2.60.120.10">
    <property type="entry name" value="Jelly Rolls"/>
    <property type="match status" value="1"/>
</dbReference>
<evidence type="ECO:0000256" key="1">
    <source>
        <dbReference type="SAM" id="SignalP"/>
    </source>
</evidence>
<sequence>MNRNKFLTTILAAATTLPFLAFAKQNQFFRRANKGFKVNAGEGRLHGHIKLKGVNQNILDLKISGTDTDGGFAMFEQISLSPGWGTPLHVHHFQDEVFYVIEGSFYFQVGEDKYSLGAGDCIFLPMKIPHAWTQISKKGKMTVTFQPAGKMEAFFTTMSAFEKEPTPKEIAKVFEDNDMQIVGPILKVE</sequence>
<proteinExistence type="predicted"/>
<keyword evidence="4" id="KW-1185">Reference proteome</keyword>
<dbReference type="OrthoDB" id="1423961at2"/>
<dbReference type="PANTHER" id="PTHR36440">
    <property type="entry name" value="PUTATIVE (AFU_ORTHOLOGUE AFUA_8G07350)-RELATED"/>
    <property type="match status" value="1"/>
</dbReference>
<accession>A0A1M5N4D5</accession>
<evidence type="ECO:0000313" key="4">
    <source>
        <dbReference type="Proteomes" id="UP000184020"/>
    </source>
</evidence>
<dbReference type="EMBL" id="FQWF01000010">
    <property type="protein sequence ID" value="SHG84302.1"/>
    <property type="molecule type" value="Genomic_DNA"/>
</dbReference>
<dbReference type="RefSeq" id="WP_073020625.1">
    <property type="nucleotide sequence ID" value="NZ_FQWF01000010.1"/>
</dbReference>
<dbReference type="InterPro" id="IPR014710">
    <property type="entry name" value="RmlC-like_jellyroll"/>
</dbReference>
<dbReference type="STRING" id="229205.SAMN05444372_110145"/>
<dbReference type="AlphaFoldDB" id="A0A1M5N4D5"/>
<protein>
    <submittedName>
        <fullName evidence="3">Cupin domain protein</fullName>
    </submittedName>
</protein>
<feature type="domain" description="Cupin type-2" evidence="2">
    <location>
        <begin position="79"/>
        <end position="141"/>
    </location>
</feature>
<dbReference type="InterPro" id="IPR053146">
    <property type="entry name" value="QDO-like"/>
</dbReference>
<evidence type="ECO:0000259" key="2">
    <source>
        <dbReference type="Pfam" id="PF07883"/>
    </source>
</evidence>
<keyword evidence="1" id="KW-0732">Signal</keyword>
<dbReference type="Pfam" id="PF07883">
    <property type="entry name" value="Cupin_2"/>
    <property type="match status" value="1"/>
</dbReference>
<evidence type="ECO:0000313" key="3">
    <source>
        <dbReference type="EMBL" id="SHG84302.1"/>
    </source>
</evidence>
<organism evidence="3 4">
    <name type="scientific">Flavobacterium micromati</name>
    <dbReference type="NCBI Taxonomy" id="229205"/>
    <lineage>
        <taxon>Bacteria</taxon>
        <taxon>Pseudomonadati</taxon>
        <taxon>Bacteroidota</taxon>
        <taxon>Flavobacteriia</taxon>
        <taxon>Flavobacteriales</taxon>
        <taxon>Flavobacteriaceae</taxon>
        <taxon>Flavobacterium</taxon>
    </lineage>
</organism>
<reference evidence="4" key="1">
    <citation type="submission" date="2016-11" db="EMBL/GenBank/DDBJ databases">
        <authorList>
            <person name="Varghese N."/>
            <person name="Submissions S."/>
        </authorList>
    </citation>
    <scope>NUCLEOTIDE SEQUENCE [LARGE SCALE GENOMIC DNA]</scope>
    <source>
        <strain evidence="4">DSM 17659</strain>
    </source>
</reference>
<name>A0A1M5N4D5_9FLAO</name>
<feature type="chain" id="PRO_5012025160" evidence="1">
    <location>
        <begin position="24"/>
        <end position="189"/>
    </location>
</feature>
<gene>
    <name evidence="3" type="ORF">SAMN05444372_110145</name>
</gene>
<dbReference type="InterPro" id="IPR011051">
    <property type="entry name" value="RmlC_Cupin_sf"/>
</dbReference>
<dbReference type="InterPro" id="IPR013096">
    <property type="entry name" value="Cupin_2"/>
</dbReference>
<feature type="signal peptide" evidence="1">
    <location>
        <begin position="1"/>
        <end position="23"/>
    </location>
</feature>
<dbReference type="Proteomes" id="UP000184020">
    <property type="component" value="Unassembled WGS sequence"/>
</dbReference>
<dbReference type="SUPFAM" id="SSF51182">
    <property type="entry name" value="RmlC-like cupins"/>
    <property type="match status" value="1"/>
</dbReference>